<dbReference type="Pfam" id="PF01067">
    <property type="entry name" value="Calpain_III"/>
    <property type="match status" value="1"/>
</dbReference>
<dbReference type="SMART" id="SM00720">
    <property type="entry name" value="calpain_III"/>
    <property type="match status" value="1"/>
</dbReference>
<dbReference type="OrthoDB" id="424753at2759"/>
<sequence length="239" mass="25533">MDICHLTEPLPSSGNTLSDALNGLHHRGLTASGLCVEETGGPSGSAIGLSATGVGRTLRSLPLGPGSASAQTLVTCTPAPGVQASPCLSVRGRWLRGVSSGGRPFARASHWANPQFTLRLLPGGPDHGDSEGLAACVISLMQTDLRRLRHRAPRLLSIGFLQHGAIPPMSRSFFEANTHVASVDYFFDSREVVKRFRLPPADYLLVPCTYAPDQPGEFLLRVLFEHTERTLDSVIALFG</sequence>
<dbReference type="InterPro" id="IPR022684">
    <property type="entry name" value="Calpain_cysteine_protease"/>
</dbReference>
<name>A0A3S5FDC2_9PLAT</name>
<dbReference type="GO" id="GO:0006508">
    <property type="term" value="P:proteolysis"/>
    <property type="evidence" value="ECO:0007669"/>
    <property type="project" value="InterPro"/>
</dbReference>
<gene>
    <name evidence="3" type="ORF">PXEA_LOCUS11386</name>
</gene>
<evidence type="ECO:0000256" key="1">
    <source>
        <dbReference type="ARBA" id="ARBA00007623"/>
    </source>
</evidence>
<dbReference type="InterPro" id="IPR022682">
    <property type="entry name" value="Calpain_domain_III"/>
</dbReference>
<dbReference type="Gene3D" id="2.60.120.380">
    <property type="match status" value="1"/>
</dbReference>
<accession>A0A3S5FDC2</accession>
<dbReference type="PANTHER" id="PTHR10183">
    <property type="entry name" value="CALPAIN"/>
    <property type="match status" value="1"/>
</dbReference>
<dbReference type="InterPro" id="IPR036213">
    <property type="entry name" value="Calpain_III_sf"/>
</dbReference>
<dbReference type="AlphaFoldDB" id="A0A3S5FDC2"/>
<dbReference type="SUPFAM" id="SSF49758">
    <property type="entry name" value="Calpain large subunit, middle domain (domain III)"/>
    <property type="match status" value="1"/>
</dbReference>
<dbReference type="GO" id="GO:0005737">
    <property type="term" value="C:cytoplasm"/>
    <property type="evidence" value="ECO:0007669"/>
    <property type="project" value="TreeGrafter"/>
</dbReference>
<comment type="caution">
    <text evidence="3">The sequence shown here is derived from an EMBL/GenBank/DDBJ whole genome shotgun (WGS) entry which is preliminary data.</text>
</comment>
<keyword evidence="4" id="KW-1185">Reference proteome</keyword>
<reference evidence="3" key="1">
    <citation type="submission" date="2018-11" db="EMBL/GenBank/DDBJ databases">
        <authorList>
            <consortium name="Pathogen Informatics"/>
        </authorList>
    </citation>
    <scope>NUCLEOTIDE SEQUENCE</scope>
</reference>
<evidence type="ECO:0000313" key="3">
    <source>
        <dbReference type="EMBL" id="VEL17946.1"/>
    </source>
</evidence>
<dbReference type="PANTHER" id="PTHR10183:SF433">
    <property type="entry name" value="CALPAIN-A-RELATED"/>
    <property type="match status" value="1"/>
</dbReference>
<organism evidence="3 4">
    <name type="scientific">Protopolystoma xenopodis</name>
    <dbReference type="NCBI Taxonomy" id="117903"/>
    <lineage>
        <taxon>Eukaryota</taxon>
        <taxon>Metazoa</taxon>
        <taxon>Spiralia</taxon>
        <taxon>Lophotrochozoa</taxon>
        <taxon>Platyhelminthes</taxon>
        <taxon>Monogenea</taxon>
        <taxon>Polyopisthocotylea</taxon>
        <taxon>Polystomatidea</taxon>
        <taxon>Polystomatidae</taxon>
        <taxon>Protopolystoma</taxon>
    </lineage>
</organism>
<dbReference type="EMBL" id="CAAALY010034942">
    <property type="protein sequence ID" value="VEL17946.1"/>
    <property type="molecule type" value="Genomic_DNA"/>
</dbReference>
<feature type="domain" description="Peptidase C2 calpain" evidence="2">
    <location>
        <begin position="89"/>
        <end position="231"/>
    </location>
</feature>
<protein>
    <recommendedName>
        <fullName evidence="2">Peptidase C2 calpain domain-containing protein</fullName>
    </recommendedName>
</protein>
<dbReference type="PRINTS" id="PR00704">
    <property type="entry name" value="CALPAIN"/>
</dbReference>
<comment type="similarity">
    <text evidence="1">Belongs to the peptidase C2 family.</text>
</comment>
<evidence type="ECO:0000313" key="4">
    <source>
        <dbReference type="Proteomes" id="UP000784294"/>
    </source>
</evidence>
<dbReference type="InterPro" id="IPR022683">
    <property type="entry name" value="Calpain_III"/>
</dbReference>
<dbReference type="GO" id="GO:0004198">
    <property type="term" value="F:calcium-dependent cysteine-type endopeptidase activity"/>
    <property type="evidence" value="ECO:0007669"/>
    <property type="project" value="InterPro"/>
</dbReference>
<proteinExistence type="inferred from homology"/>
<evidence type="ECO:0000259" key="2">
    <source>
        <dbReference type="SMART" id="SM00720"/>
    </source>
</evidence>
<dbReference type="Proteomes" id="UP000784294">
    <property type="component" value="Unassembled WGS sequence"/>
</dbReference>